<organism evidence="3">
    <name type="scientific">Culex pipiens</name>
    <name type="common">House mosquito</name>
    <dbReference type="NCBI Taxonomy" id="7175"/>
    <lineage>
        <taxon>Eukaryota</taxon>
        <taxon>Metazoa</taxon>
        <taxon>Ecdysozoa</taxon>
        <taxon>Arthropoda</taxon>
        <taxon>Hexapoda</taxon>
        <taxon>Insecta</taxon>
        <taxon>Pterygota</taxon>
        <taxon>Neoptera</taxon>
        <taxon>Endopterygota</taxon>
        <taxon>Diptera</taxon>
        <taxon>Nematocera</taxon>
        <taxon>Culicoidea</taxon>
        <taxon>Culicidae</taxon>
        <taxon>Culicinae</taxon>
        <taxon>Culicini</taxon>
        <taxon>Culex</taxon>
        <taxon>Culex</taxon>
    </lineage>
</organism>
<proteinExistence type="predicted"/>
<dbReference type="GO" id="GO:0005634">
    <property type="term" value="C:nucleus"/>
    <property type="evidence" value="ECO:0007669"/>
    <property type="project" value="InterPro"/>
</dbReference>
<dbReference type="GO" id="GO:0006355">
    <property type="term" value="P:regulation of DNA-templated transcription"/>
    <property type="evidence" value="ECO:0007669"/>
    <property type="project" value="InterPro"/>
</dbReference>
<dbReference type="AlphaFoldDB" id="A0A8D8JW43"/>
<protein>
    <submittedName>
        <fullName evidence="3">Histone acetyltransferase KAT2A</fullName>
    </submittedName>
</protein>
<sequence length="196" mass="22697">MNDHSKLVASEVKTEKLDDRAGGDREATRQDSIERILQRKHRVFLLPRNQKLTKLSMYSACQGPDCRCTGWKTPEENRHKDVEVDYCPDFQEECRNPNCKHPLEMHISHLGEVNDDQTNELLGAIVDVENLYMSMLRETDTDTKKVYAYLFRVGGLQISLDVQDFSDSNLLPTRNFQQTTPPHLMLPAFLPNYKKK</sequence>
<feature type="region of interest" description="Disordered" evidence="1">
    <location>
        <begin position="1"/>
        <end position="29"/>
    </location>
</feature>
<dbReference type="Pfam" id="PF06466">
    <property type="entry name" value="PCAF_N"/>
    <property type="match status" value="1"/>
</dbReference>
<reference evidence="3" key="1">
    <citation type="submission" date="2021-05" db="EMBL/GenBank/DDBJ databases">
        <authorList>
            <person name="Alioto T."/>
            <person name="Alioto T."/>
            <person name="Gomez Garrido J."/>
        </authorList>
    </citation>
    <scope>NUCLEOTIDE SEQUENCE</scope>
</reference>
<accession>A0A8D8JW43</accession>
<evidence type="ECO:0000256" key="1">
    <source>
        <dbReference type="SAM" id="MobiDB-lite"/>
    </source>
</evidence>
<dbReference type="EMBL" id="HBUE01190288">
    <property type="protein sequence ID" value="CAG6524834.1"/>
    <property type="molecule type" value="Transcribed_RNA"/>
</dbReference>
<evidence type="ECO:0000259" key="2">
    <source>
        <dbReference type="Pfam" id="PF06466"/>
    </source>
</evidence>
<evidence type="ECO:0000313" key="3">
    <source>
        <dbReference type="EMBL" id="CAG6576522.1"/>
    </source>
</evidence>
<name>A0A8D8JW43_CULPI</name>
<dbReference type="EMBL" id="HBUE01296168">
    <property type="protein sequence ID" value="CAG6576522.1"/>
    <property type="molecule type" value="Transcribed_RNA"/>
</dbReference>
<feature type="domain" description="PCAF N-terminal" evidence="2">
    <location>
        <begin position="35"/>
        <end position="152"/>
    </location>
</feature>
<dbReference type="InterPro" id="IPR009464">
    <property type="entry name" value="PCAF_N"/>
</dbReference>
<keyword evidence="3" id="KW-0808">Transferase</keyword>
<dbReference type="GO" id="GO:0004402">
    <property type="term" value="F:histone acetyltransferase activity"/>
    <property type="evidence" value="ECO:0007669"/>
    <property type="project" value="InterPro"/>
</dbReference>